<reference evidence="4" key="1">
    <citation type="journal article" date="2019" name="Int. J. Syst. Evol. Microbiol.">
        <title>The Global Catalogue of Microorganisms (GCM) 10K type strain sequencing project: providing services to taxonomists for standard genome sequencing and annotation.</title>
        <authorList>
            <consortium name="The Broad Institute Genomics Platform"/>
            <consortium name="The Broad Institute Genome Sequencing Center for Infectious Disease"/>
            <person name="Wu L."/>
            <person name="Ma J."/>
        </authorList>
    </citation>
    <scope>NUCLEOTIDE SEQUENCE [LARGE SCALE GENOMIC DNA]</scope>
    <source>
        <strain evidence="4">IBRC-M 10987</strain>
    </source>
</reference>
<evidence type="ECO:0000256" key="1">
    <source>
        <dbReference type="SAM" id="MobiDB-lite"/>
    </source>
</evidence>
<comment type="caution">
    <text evidence="3">The sequence shown here is derived from an EMBL/GenBank/DDBJ whole genome shotgun (WGS) entry which is preliminary data.</text>
</comment>
<sequence length="207" mass="22901">MKLKAIAVVVAAIAAVAAGVAITQYEPSLPEPVPVVSPSPQSERDEPSDAAEEKADERPDEPSEAAREPAPEIPDEALLRDINEVVGVRELLSDARKEDAVKEWQAGEDDLADLEANPPRTLPELLAEVEGMYQGETKYTQARVQKLAAIKEKDPTLFAQYNKYFFPFPAAPLEGNTLDANMRQVKENYEIFHQYIDRMVAPIVQSE</sequence>
<gene>
    <name evidence="3" type="ORF">ACFOZ8_05430</name>
</gene>
<protein>
    <submittedName>
        <fullName evidence="3">Uncharacterized protein</fullName>
    </submittedName>
</protein>
<feature type="signal peptide" evidence="2">
    <location>
        <begin position="1"/>
        <end position="17"/>
    </location>
</feature>
<feature type="region of interest" description="Disordered" evidence="1">
    <location>
        <begin position="27"/>
        <end position="76"/>
    </location>
</feature>
<proteinExistence type="predicted"/>
<dbReference type="Proteomes" id="UP001595715">
    <property type="component" value="Unassembled WGS sequence"/>
</dbReference>
<name>A0ABV8K155_9BACL</name>
<dbReference type="RefSeq" id="WP_377717788.1">
    <property type="nucleotide sequence ID" value="NZ_JBHSAM010000014.1"/>
</dbReference>
<dbReference type="EMBL" id="JBHSAM010000014">
    <property type="protein sequence ID" value="MFC4099097.1"/>
    <property type="molecule type" value="Genomic_DNA"/>
</dbReference>
<organism evidence="3 4">
    <name type="scientific">Paenibacillus xanthanilyticus</name>
    <dbReference type="NCBI Taxonomy" id="1783531"/>
    <lineage>
        <taxon>Bacteria</taxon>
        <taxon>Bacillati</taxon>
        <taxon>Bacillota</taxon>
        <taxon>Bacilli</taxon>
        <taxon>Bacillales</taxon>
        <taxon>Paenibacillaceae</taxon>
        <taxon>Paenibacillus</taxon>
    </lineage>
</organism>
<evidence type="ECO:0000313" key="3">
    <source>
        <dbReference type="EMBL" id="MFC4099097.1"/>
    </source>
</evidence>
<evidence type="ECO:0000256" key="2">
    <source>
        <dbReference type="SAM" id="SignalP"/>
    </source>
</evidence>
<accession>A0ABV8K155</accession>
<feature type="chain" id="PRO_5045770258" evidence="2">
    <location>
        <begin position="18"/>
        <end position="207"/>
    </location>
</feature>
<keyword evidence="2" id="KW-0732">Signal</keyword>
<evidence type="ECO:0000313" key="4">
    <source>
        <dbReference type="Proteomes" id="UP001595715"/>
    </source>
</evidence>
<feature type="compositionally biased region" description="Basic and acidic residues" evidence="1">
    <location>
        <begin position="42"/>
        <end position="70"/>
    </location>
</feature>
<keyword evidence="4" id="KW-1185">Reference proteome</keyword>